<comment type="similarity">
    <text evidence="2">Belongs to the eukaryotic RPC7 RNA polymerase subunit family.</text>
</comment>
<evidence type="ECO:0000256" key="1">
    <source>
        <dbReference type="ARBA" id="ARBA00004123"/>
    </source>
</evidence>
<evidence type="ECO:0008006" key="7">
    <source>
        <dbReference type="Google" id="ProtNLM"/>
    </source>
</evidence>
<dbReference type="AlphaFoldDB" id="A0A0F8V460"/>
<organism evidence="5 6">
    <name type="scientific">Aspergillus rambellii</name>
    <dbReference type="NCBI Taxonomy" id="308745"/>
    <lineage>
        <taxon>Eukaryota</taxon>
        <taxon>Fungi</taxon>
        <taxon>Dikarya</taxon>
        <taxon>Ascomycota</taxon>
        <taxon>Pezizomycotina</taxon>
        <taxon>Eurotiomycetes</taxon>
        <taxon>Eurotiomycetidae</taxon>
        <taxon>Eurotiales</taxon>
        <taxon>Aspergillaceae</taxon>
        <taxon>Aspergillus</taxon>
        <taxon>Aspergillus subgen. Nidulantes</taxon>
    </lineage>
</organism>
<dbReference type="PANTHER" id="PTHR15367:SF2">
    <property type="entry name" value="DNA-DIRECTED RNA POLYMERASE III SUBUNIT"/>
    <property type="match status" value="1"/>
</dbReference>
<dbReference type="STRING" id="308745.A0A0F8V460"/>
<dbReference type="OrthoDB" id="4538483at2759"/>
<gene>
    <name evidence="5" type="ORF">ARAM_002954</name>
</gene>
<evidence type="ECO:0000256" key="4">
    <source>
        <dbReference type="SAM" id="MobiDB-lite"/>
    </source>
</evidence>
<sequence>MAVPSTYNEVRVHLREVQDDPTIQLDETLLDKLKLELTESTDRQVPAALLTQVSQLLPVLQEDPTPVTTLCIKAAAYFSFAELRSVNPPIDFIAGVRAPSPPVNLLALTLLSKAGHRPSDAAIVAGDPELVKSLVELWLSTSSTAVAQAAFDALWALLEVDLANNLENGGHPEDSSGGQGLMWRRVFTDRDVYGRLFSFCSLTDDGPGSLPKREKTVSQGRLMGFLVKAGQLRWDLISSSQIADVEARHKSQSLLHFAACEMVDKNDVLMHMTQLNFFRDLLGIEAPNLMSHTTMQSTSTFSSPALDFLISHQLHSTLLGYYVDESKLDPIDLNYLCGPIMAYVAQYAQLYPNHFLQIPPALLDRIVSRVDASLMISSSQWAHGPIPSGQLNVLACLPRVLLVEANRKGTNPVMALPTNPPIEEVFDALAKIFHGPPKVKLADSMELNASGQTATDWHKEAAAARVLYFAYLNHRPSLWADTIAAADVLAMKNLSLASISFMQAVVTANWHPLSEEVTSSVPGTARYQLPSEEQLGRLSPATEGMLPSSGAWVALTPPALTTLLPYLFKPPRSYSDFVAGGAADPQNAVWKVATAKYEVLVALYKSIQKIEEEFSGFGDIVRTLEKRVKDGPSGPGPQTVAQVETVAVISTTTLTMSRFGAKKGRKLPGAEFTWDTTDPSGEPDTAPTPLFPKYAIPHARPLSAREQIQVDLYRTLRERFHDGPYYSILGSSPGPNGFVSARASFDPFNGMPSYSGKYQKKKRLVPKVQGRPYVMKFFPRDLWTTIQPNFKPDAVLDGYVLQGAASGIKRGFEDDEEEDEEAKRRRQGEEEEGEGAENEEVEGNILDADEDQEEEIVDDDFEDDEDEMGGDYNAEQYFDGGDDEYGDDGFGDGGGGGGDEDTY</sequence>
<name>A0A0F8V460_9EURO</name>
<evidence type="ECO:0000256" key="3">
    <source>
        <dbReference type="ARBA" id="ARBA00023242"/>
    </source>
</evidence>
<keyword evidence="3" id="KW-0539">Nucleus</keyword>
<proteinExistence type="inferred from homology"/>
<keyword evidence="6" id="KW-1185">Reference proteome</keyword>
<evidence type="ECO:0000256" key="2">
    <source>
        <dbReference type="ARBA" id="ARBA00008352"/>
    </source>
</evidence>
<feature type="compositionally biased region" description="Acidic residues" evidence="4">
    <location>
        <begin position="880"/>
        <end position="890"/>
    </location>
</feature>
<dbReference type="GO" id="GO:0006383">
    <property type="term" value="P:transcription by RNA polymerase III"/>
    <property type="evidence" value="ECO:0007669"/>
    <property type="project" value="InterPro"/>
</dbReference>
<dbReference type="EMBL" id="JZBS01000353">
    <property type="protein sequence ID" value="KKK26549.1"/>
    <property type="molecule type" value="Genomic_DNA"/>
</dbReference>
<comment type="subcellular location">
    <subcellularLocation>
        <location evidence="1">Nucleus</location>
    </subcellularLocation>
</comment>
<evidence type="ECO:0000313" key="5">
    <source>
        <dbReference type="EMBL" id="KKK26549.1"/>
    </source>
</evidence>
<accession>A0A0F8V460</accession>
<evidence type="ECO:0000313" key="6">
    <source>
        <dbReference type="Proteomes" id="UP000034291"/>
    </source>
</evidence>
<comment type="caution">
    <text evidence="5">The sequence shown here is derived from an EMBL/GenBank/DDBJ whole genome shotgun (WGS) entry which is preliminary data.</text>
</comment>
<dbReference type="PANTHER" id="PTHR15367">
    <property type="entry name" value="DNA-DIRECTED RNA POLYMERASE III"/>
    <property type="match status" value="1"/>
</dbReference>
<dbReference type="GO" id="GO:0005666">
    <property type="term" value="C:RNA polymerase III complex"/>
    <property type="evidence" value="ECO:0007669"/>
    <property type="project" value="TreeGrafter"/>
</dbReference>
<dbReference type="Proteomes" id="UP000034291">
    <property type="component" value="Unassembled WGS sequence"/>
</dbReference>
<dbReference type="InterPro" id="IPR024661">
    <property type="entry name" value="RNA_pol_III_Rpc31"/>
</dbReference>
<protein>
    <recommendedName>
        <fullName evidence="7">DNA-directed RNA polymerase III subunit</fullName>
    </recommendedName>
</protein>
<reference evidence="5 6" key="1">
    <citation type="submission" date="2015-02" db="EMBL/GenBank/DDBJ databases">
        <title>Draft Genome Sequences of Two Closely-Related Aflatoxigenic Aspergillus Species Obtained from the Cote d'Ivoire.</title>
        <authorList>
            <person name="Moore G.G."/>
            <person name="Beltz S.B."/>
            <person name="Mack B.M."/>
        </authorList>
    </citation>
    <scope>NUCLEOTIDE SEQUENCE [LARGE SCALE GENOMIC DNA]</scope>
    <source>
        <strain evidence="5 6">SRRC1468</strain>
    </source>
</reference>
<feature type="region of interest" description="Disordered" evidence="4">
    <location>
        <begin position="808"/>
        <end position="903"/>
    </location>
</feature>
<dbReference type="Pfam" id="PF11705">
    <property type="entry name" value="RNA_pol_3_Rpc31"/>
    <property type="match status" value="1"/>
</dbReference>
<feature type="compositionally biased region" description="Acidic residues" evidence="4">
    <location>
        <begin position="829"/>
        <end position="869"/>
    </location>
</feature>